<dbReference type="OrthoDB" id="9801123at2"/>
<dbReference type="InterPro" id="IPR009057">
    <property type="entry name" value="Homeodomain-like_sf"/>
</dbReference>
<keyword evidence="1" id="KW-0805">Transcription regulation</keyword>
<dbReference type="InterPro" id="IPR050959">
    <property type="entry name" value="MarA-like"/>
</dbReference>
<dbReference type="SUPFAM" id="SSF46689">
    <property type="entry name" value="Homeodomain-like"/>
    <property type="match status" value="2"/>
</dbReference>
<organism evidence="5">
    <name type="scientific">Longilinea arvoryzae</name>
    <dbReference type="NCBI Taxonomy" id="360412"/>
    <lineage>
        <taxon>Bacteria</taxon>
        <taxon>Bacillati</taxon>
        <taxon>Chloroflexota</taxon>
        <taxon>Anaerolineae</taxon>
        <taxon>Anaerolineales</taxon>
        <taxon>Anaerolineaceae</taxon>
        <taxon>Longilinea</taxon>
    </lineage>
</organism>
<dbReference type="GO" id="GO:0043565">
    <property type="term" value="F:sequence-specific DNA binding"/>
    <property type="evidence" value="ECO:0007669"/>
    <property type="project" value="InterPro"/>
</dbReference>
<evidence type="ECO:0000313" key="6">
    <source>
        <dbReference type="Proteomes" id="UP000055060"/>
    </source>
</evidence>
<protein>
    <submittedName>
        <fullName evidence="5">AraC-type DNA-binding domain-containing protein</fullName>
    </submittedName>
</protein>
<evidence type="ECO:0000256" key="1">
    <source>
        <dbReference type="ARBA" id="ARBA00023015"/>
    </source>
</evidence>
<dbReference type="STRING" id="360412.LARV_00840"/>
<dbReference type="Pfam" id="PF14526">
    <property type="entry name" value="Cass2"/>
    <property type="match status" value="1"/>
</dbReference>
<keyword evidence="3" id="KW-0804">Transcription</keyword>
<name>A0A0S7BHT8_9CHLR</name>
<sequence length="286" mass="33092">MYDPLLQPSLDFIDRHLLDNPSLETIAAQSSYSLSHFYALFQASTGFTIRDYMRRRRLALAARELVTTRRRVLDIAVELGFESHETFTRAFRAVYGLAPNVYRRQRRDLLHYQNLDAFSAQMIERTPRPLEPVHVAVQVLERGPIHLMGMQVVTSVAENIDQHLIEHFIQDVFIPRSGEIHGRVAANVLYGMEVGDPYTDRLEHFTAFEVQEPARPPDGMRLRILPRQAYAVFSPERFLGPYDYSLLVRYAFGEWFPMSGRQFSGTFTMDVYYPNRLEVYVPLVGA</sequence>
<dbReference type="InterPro" id="IPR018060">
    <property type="entry name" value="HTH_AraC"/>
</dbReference>
<dbReference type="InterPro" id="IPR018062">
    <property type="entry name" value="HTH_AraC-typ_CS"/>
</dbReference>
<dbReference type="PANTHER" id="PTHR47504">
    <property type="entry name" value="RIGHT ORIGIN-BINDING PROTEIN"/>
    <property type="match status" value="1"/>
</dbReference>
<dbReference type="Gene3D" id="1.10.10.60">
    <property type="entry name" value="Homeodomain-like"/>
    <property type="match status" value="2"/>
</dbReference>
<accession>A0A0S7BHT8</accession>
<evidence type="ECO:0000256" key="2">
    <source>
        <dbReference type="ARBA" id="ARBA00023125"/>
    </source>
</evidence>
<dbReference type="PRINTS" id="PR00032">
    <property type="entry name" value="HTHARAC"/>
</dbReference>
<evidence type="ECO:0000256" key="3">
    <source>
        <dbReference type="ARBA" id="ARBA00023163"/>
    </source>
</evidence>
<proteinExistence type="predicted"/>
<dbReference type="Gene3D" id="3.20.80.10">
    <property type="entry name" value="Regulatory factor, effector binding domain"/>
    <property type="match status" value="1"/>
</dbReference>
<keyword evidence="6" id="KW-1185">Reference proteome</keyword>
<keyword evidence="2 5" id="KW-0238">DNA-binding</keyword>
<dbReference type="GO" id="GO:0003700">
    <property type="term" value="F:DNA-binding transcription factor activity"/>
    <property type="evidence" value="ECO:0007669"/>
    <property type="project" value="InterPro"/>
</dbReference>
<dbReference type="PROSITE" id="PS01124">
    <property type="entry name" value="HTH_ARAC_FAMILY_2"/>
    <property type="match status" value="1"/>
</dbReference>
<reference evidence="5" key="1">
    <citation type="submission" date="2015-07" db="EMBL/GenBank/DDBJ databases">
        <title>Draft Genome Sequences of Anaerolinea thermolimosa IMO-1, Bellilinea caldifistulae GOMI-1, Leptolinea tardivitalis YMTK-2, Levilinea saccharolytica KIBI-1,Longilinea arvoryzae KOME-1, Previously Described as Members of the Anaerolineaceae (Chloroflexi).</title>
        <authorList>
            <person name="Sekiguchi Y."/>
            <person name="Ohashi A."/>
            <person name="Matsuura N."/>
            <person name="Tourlousse M.D."/>
        </authorList>
    </citation>
    <scope>NUCLEOTIDE SEQUENCE [LARGE SCALE GENOMIC DNA]</scope>
    <source>
        <strain evidence="5">KOME-1</strain>
    </source>
</reference>
<evidence type="ECO:0000313" key="5">
    <source>
        <dbReference type="EMBL" id="GAP13098.1"/>
    </source>
</evidence>
<dbReference type="RefSeq" id="WP_075072457.1">
    <property type="nucleotide sequence ID" value="NZ_DF967972.1"/>
</dbReference>
<dbReference type="PROSITE" id="PS00041">
    <property type="entry name" value="HTH_ARAC_FAMILY_1"/>
    <property type="match status" value="1"/>
</dbReference>
<dbReference type="AlphaFoldDB" id="A0A0S7BHT8"/>
<gene>
    <name evidence="5" type="ORF">LARV_00840</name>
</gene>
<feature type="domain" description="HTH araC/xylS-type" evidence="4">
    <location>
        <begin position="7"/>
        <end position="105"/>
    </location>
</feature>
<evidence type="ECO:0000259" key="4">
    <source>
        <dbReference type="PROSITE" id="PS01124"/>
    </source>
</evidence>
<dbReference type="Proteomes" id="UP000055060">
    <property type="component" value="Unassembled WGS sequence"/>
</dbReference>
<dbReference type="InterPro" id="IPR029441">
    <property type="entry name" value="Cass2"/>
</dbReference>
<dbReference type="PANTHER" id="PTHR47504:SF5">
    <property type="entry name" value="RIGHT ORIGIN-BINDING PROTEIN"/>
    <property type="match status" value="1"/>
</dbReference>
<dbReference type="EMBL" id="DF967972">
    <property type="protein sequence ID" value="GAP13098.1"/>
    <property type="molecule type" value="Genomic_DNA"/>
</dbReference>
<dbReference type="InterPro" id="IPR011256">
    <property type="entry name" value="Reg_factor_effector_dom_sf"/>
</dbReference>
<dbReference type="SMART" id="SM00342">
    <property type="entry name" value="HTH_ARAC"/>
    <property type="match status" value="1"/>
</dbReference>
<dbReference type="SUPFAM" id="SSF55136">
    <property type="entry name" value="Probable bacterial effector-binding domain"/>
    <property type="match status" value="1"/>
</dbReference>
<dbReference type="Pfam" id="PF12833">
    <property type="entry name" value="HTH_18"/>
    <property type="match status" value="1"/>
</dbReference>
<dbReference type="InterPro" id="IPR020449">
    <property type="entry name" value="Tscrpt_reg_AraC-type_HTH"/>
</dbReference>